<evidence type="ECO:0000256" key="1">
    <source>
        <dbReference type="SAM" id="MobiDB-lite"/>
    </source>
</evidence>
<organism evidence="2 3">
    <name type="scientific">Streptomyces tricolor</name>
    <dbReference type="NCBI Taxonomy" id="68277"/>
    <lineage>
        <taxon>Bacteria</taxon>
        <taxon>Bacillati</taxon>
        <taxon>Actinomycetota</taxon>
        <taxon>Actinomycetes</taxon>
        <taxon>Kitasatosporales</taxon>
        <taxon>Streptomycetaceae</taxon>
        <taxon>Streptomyces</taxon>
        <taxon>Streptomyces violaceoruber group</taxon>
    </lineage>
</organism>
<sequence length="61" mass="6671">MSTRRRPVAHDEECEAGLFEGGVCVCAAGDVGDRYDAYDRPVYGEEPSSYDGRLSGPSLDW</sequence>
<dbReference type="RefSeq" id="WP_086699996.1">
    <property type="nucleotide sequence ID" value="NZ_JAKKZF010000223.1"/>
</dbReference>
<feature type="region of interest" description="Disordered" evidence="1">
    <location>
        <begin position="42"/>
        <end position="61"/>
    </location>
</feature>
<name>A0ABS9JSB5_9ACTN</name>
<evidence type="ECO:0000313" key="2">
    <source>
        <dbReference type="EMBL" id="MCG0068451.1"/>
    </source>
</evidence>
<keyword evidence="3" id="KW-1185">Reference proteome</keyword>
<reference evidence="2 3" key="1">
    <citation type="submission" date="2022-01" db="EMBL/GenBank/DDBJ databases">
        <title>Draft Genome Sequences of Seven Type Strains of the Genus Streptomyces.</title>
        <authorList>
            <person name="Aziz S."/>
            <person name="Coretto E."/>
            <person name="Chronakova A."/>
            <person name="Sproer C."/>
            <person name="Huber K."/>
            <person name="Nouioui I."/>
            <person name="Gross H."/>
        </authorList>
    </citation>
    <scope>NUCLEOTIDE SEQUENCE [LARGE SCALE GENOMIC DNA]</scope>
    <source>
        <strain evidence="2 3">DSM 41685</strain>
    </source>
</reference>
<comment type="caution">
    <text evidence="2">The sequence shown here is derived from an EMBL/GenBank/DDBJ whole genome shotgun (WGS) entry which is preliminary data.</text>
</comment>
<proteinExistence type="predicted"/>
<gene>
    <name evidence="2" type="ORF">L0F81_35190</name>
</gene>
<dbReference type="Proteomes" id="UP001299012">
    <property type="component" value="Unassembled WGS sequence"/>
</dbReference>
<accession>A0ABS9JSB5</accession>
<dbReference type="EMBL" id="JAKKZF010000223">
    <property type="protein sequence ID" value="MCG0068451.1"/>
    <property type="molecule type" value="Genomic_DNA"/>
</dbReference>
<evidence type="ECO:0000313" key="3">
    <source>
        <dbReference type="Proteomes" id="UP001299012"/>
    </source>
</evidence>
<protein>
    <submittedName>
        <fullName evidence="2">Uncharacterized protein</fullName>
    </submittedName>
</protein>